<evidence type="ECO:0000256" key="4">
    <source>
        <dbReference type="ARBA" id="ARBA00022692"/>
    </source>
</evidence>
<sequence>MSIKKKLSIVIIALVIFSTVAVGAAICINEVSAMDKQSKGEMQSVSSQCIDNINAVVNKEQSVNSLVASRNSIVQLLIKNPDGQSLPEVTENNEWLQNYVKKAGNISHTFVLDSNLKDISDSNASFVGKSYADKKYAKDALNGKETISDTTISNTTHKPIIVFASPVVSNGKVIGVVASSVEGASFSKFLKNVKTYSSPSSYVYMVDEKKNILYNKKTQDIGKPIGNGKMKEVINALSEGNAKTKDFVEYTDKGQSKVVYYYQMPNLKWTLVLVSFKSEIMVAPRNTILMSVILSAILAVIACAVGIVLSKRIADPILDIAGLADETAKLNLVIDHKYDKYKNFKDEVGIIFNSVADIRETFRKLAGQLNSVSENINGNADKVFDLTKELKSYADETSGETENLSAGMEENSATVEEVSASTNEVNSSISNIAEKAENASELTYNTNKMSSMIKQDVVNSKRSANEIYANVKVGLESAIKKSEVVKEIDNLASAILQITEQTNLLALNAAIEAARAGEAGKGFAVVAEEVRTLAEQSSDMASKIQSVVETVNLSVKELNDQSVKLLKFVDENVYKDYDKFINSAETYSADAEKVNGLMSEFSTTSKQLNSSIDGISKAISEIAIVVNNGAIGVGNIAEKSLNIVEKVKFIEESVENNKNSANELSNIISRFKV</sequence>
<evidence type="ECO:0000256" key="3">
    <source>
        <dbReference type="ARBA" id="ARBA00022500"/>
    </source>
</evidence>
<dbReference type="Pfam" id="PF00015">
    <property type="entry name" value="MCPsignal"/>
    <property type="match status" value="1"/>
</dbReference>
<dbReference type="PANTHER" id="PTHR32089">
    <property type="entry name" value="METHYL-ACCEPTING CHEMOTAXIS PROTEIN MCPB"/>
    <property type="match status" value="1"/>
</dbReference>
<dbReference type="HOGENOM" id="CLU_000445_107_19_9"/>
<dbReference type="GO" id="GO:0005886">
    <property type="term" value="C:plasma membrane"/>
    <property type="evidence" value="ECO:0007669"/>
    <property type="project" value="UniProtKB-SubCell"/>
</dbReference>
<evidence type="ECO:0000259" key="11">
    <source>
        <dbReference type="PROSITE" id="PS50111"/>
    </source>
</evidence>
<dbReference type="PATRIC" id="fig|272562.8.peg.1799"/>
<dbReference type="STRING" id="272562.CA_C1600"/>
<dbReference type="Gene3D" id="6.10.340.10">
    <property type="match status" value="1"/>
</dbReference>
<keyword evidence="7 9" id="KW-0807">Transducer</keyword>
<keyword evidence="4 10" id="KW-0812">Transmembrane</keyword>
<evidence type="ECO:0000256" key="5">
    <source>
        <dbReference type="ARBA" id="ARBA00022989"/>
    </source>
</evidence>
<dbReference type="AlphaFoldDB" id="Q97IP0"/>
<dbReference type="Gene3D" id="3.30.450.20">
    <property type="entry name" value="PAS domain"/>
    <property type="match status" value="1"/>
</dbReference>
<evidence type="ECO:0000313" key="12">
    <source>
        <dbReference type="EMBL" id="AAK79567.1"/>
    </source>
</evidence>
<keyword evidence="13" id="KW-1185">Reference proteome</keyword>
<evidence type="ECO:0000256" key="8">
    <source>
        <dbReference type="ARBA" id="ARBA00029447"/>
    </source>
</evidence>
<keyword evidence="5 10" id="KW-1133">Transmembrane helix</keyword>
<dbReference type="SUPFAM" id="SSF58104">
    <property type="entry name" value="Methyl-accepting chemotaxis protein (MCP) signaling domain"/>
    <property type="match status" value="1"/>
</dbReference>
<evidence type="ECO:0000313" key="13">
    <source>
        <dbReference type="Proteomes" id="UP000000814"/>
    </source>
</evidence>
<dbReference type="Proteomes" id="UP000000814">
    <property type="component" value="Chromosome"/>
</dbReference>
<dbReference type="InterPro" id="IPR004090">
    <property type="entry name" value="Chemotax_Me-accpt_rcpt"/>
</dbReference>
<evidence type="ECO:0000256" key="2">
    <source>
        <dbReference type="ARBA" id="ARBA00022475"/>
    </source>
</evidence>
<dbReference type="eggNOG" id="COG4191">
    <property type="taxonomic scope" value="Bacteria"/>
</dbReference>
<keyword evidence="6 10" id="KW-0472">Membrane</keyword>
<dbReference type="InterPro" id="IPR004089">
    <property type="entry name" value="MCPsignal_dom"/>
</dbReference>
<evidence type="ECO:0000256" key="10">
    <source>
        <dbReference type="SAM" id="Phobius"/>
    </source>
</evidence>
<dbReference type="PROSITE" id="PS50111">
    <property type="entry name" value="CHEMOTAXIS_TRANSDUC_2"/>
    <property type="match status" value="1"/>
</dbReference>
<dbReference type="EMBL" id="AE001437">
    <property type="protein sequence ID" value="AAK79567.1"/>
    <property type="molecule type" value="Genomic_DNA"/>
</dbReference>
<keyword evidence="2" id="KW-1003">Cell membrane</keyword>
<proteinExistence type="inferred from homology"/>
<dbReference type="SUPFAM" id="SSF103190">
    <property type="entry name" value="Sensory domain-like"/>
    <property type="match status" value="1"/>
</dbReference>
<feature type="transmembrane region" description="Helical" evidence="10">
    <location>
        <begin position="288"/>
        <end position="309"/>
    </location>
</feature>
<dbReference type="eggNOG" id="COG0840">
    <property type="taxonomic scope" value="Bacteria"/>
</dbReference>
<name>Q97IP0_CLOAB</name>
<dbReference type="SMART" id="SM00283">
    <property type="entry name" value="MA"/>
    <property type="match status" value="1"/>
</dbReference>
<evidence type="ECO:0000256" key="9">
    <source>
        <dbReference type="PROSITE-ProRule" id="PRU00284"/>
    </source>
</evidence>
<comment type="subcellular location">
    <subcellularLocation>
        <location evidence="1">Cell membrane</location>
        <topology evidence="1">Multi-pass membrane protein</topology>
    </subcellularLocation>
</comment>
<dbReference type="KEGG" id="cac:CA_C1600"/>
<evidence type="ECO:0000256" key="7">
    <source>
        <dbReference type="ARBA" id="ARBA00023224"/>
    </source>
</evidence>
<dbReference type="InterPro" id="IPR029151">
    <property type="entry name" value="Sensor-like_sf"/>
</dbReference>
<evidence type="ECO:0000256" key="1">
    <source>
        <dbReference type="ARBA" id="ARBA00004651"/>
    </source>
</evidence>
<dbReference type="GO" id="GO:0007165">
    <property type="term" value="P:signal transduction"/>
    <property type="evidence" value="ECO:0007669"/>
    <property type="project" value="UniProtKB-KW"/>
</dbReference>
<dbReference type="GeneID" id="44998098"/>
<dbReference type="Pfam" id="PF02743">
    <property type="entry name" value="dCache_1"/>
    <property type="match status" value="1"/>
</dbReference>
<dbReference type="GO" id="GO:0004888">
    <property type="term" value="F:transmembrane signaling receptor activity"/>
    <property type="evidence" value="ECO:0007669"/>
    <property type="project" value="InterPro"/>
</dbReference>
<dbReference type="PRINTS" id="PR00260">
    <property type="entry name" value="CHEMTRNSDUCR"/>
</dbReference>
<dbReference type="PANTHER" id="PTHR32089:SF112">
    <property type="entry name" value="LYSOZYME-LIKE PROTEIN-RELATED"/>
    <property type="match status" value="1"/>
</dbReference>
<accession>Q97IP0</accession>
<organism evidence="12 13">
    <name type="scientific">Clostridium acetobutylicum (strain ATCC 824 / DSM 792 / JCM 1419 / IAM 19013 / LMG 5710 / NBRC 13948 / NRRL B-527 / VKM B-1787 / 2291 / W)</name>
    <dbReference type="NCBI Taxonomy" id="272562"/>
    <lineage>
        <taxon>Bacteria</taxon>
        <taxon>Bacillati</taxon>
        <taxon>Bacillota</taxon>
        <taxon>Clostridia</taxon>
        <taxon>Eubacteriales</taxon>
        <taxon>Clostridiaceae</taxon>
        <taxon>Clostridium</taxon>
    </lineage>
</organism>
<dbReference type="GO" id="GO:0006935">
    <property type="term" value="P:chemotaxis"/>
    <property type="evidence" value="ECO:0007669"/>
    <property type="project" value="UniProtKB-KW"/>
</dbReference>
<dbReference type="OrthoDB" id="5449717at2"/>
<dbReference type="InterPro" id="IPR033479">
    <property type="entry name" value="dCache_1"/>
</dbReference>
<keyword evidence="3" id="KW-0145">Chemotaxis</keyword>
<dbReference type="PIR" id="D97097">
    <property type="entry name" value="D97097"/>
</dbReference>
<dbReference type="Gene3D" id="1.10.287.950">
    <property type="entry name" value="Methyl-accepting chemotaxis protein"/>
    <property type="match status" value="1"/>
</dbReference>
<feature type="domain" description="Methyl-accepting transducer" evidence="11">
    <location>
        <begin position="386"/>
        <end position="623"/>
    </location>
</feature>
<gene>
    <name evidence="12" type="ordered locus">CA_C1600</name>
</gene>
<dbReference type="CDD" id="cd18773">
    <property type="entry name" value="PDC1_HK_sensor"/>
    <property type="match status" value="1"/>
</dbReference>
<protein>
    <submittedName>
        <fullName evidence="12">Methyl-accepting chemotaxis-like protein (Chemotaxis sensory transducer)</fullName>
    </submittedName>
</protein>
<dbReference type="RefSeq" id="WP_010964908.1">
    <property type="nucleotide sequence ID" value="NC_003030.1"/>
</dbReference>
<dbReference type="CDD" id="cd12912">
    <property type="entry name" value="PDC2_MCP_like"/>
    <property type="match status" value="1"/>
</dbReference>
<comment type="similarity">
    <text evidence="8">Belongs to the methyl-accepting chemotaxis (MCP) protein family.</text>
</comment>
<reference evidence="12 13" key="1">
    <citation type="journal article" date="2001" name="J. Bacteriol.">
        <title>Genome sequence and comparative analysis of the solvent-producing bacterium Clostridium acetobutylicum.</title>
        <authorList>
            <person name="Nolling J."/>
            <person name="Breton G."/>
            <person name="Omelchenko M.V."/>
            <person name="Makarova K.S."/>
            <person name="Zeng Q."/>
            <person name="Gibson R."/>
            <person name="Lee H.M."/>
            <person name="Dubois J."/>
            <person name="Qiu D."/>
            <person name="Hitti J."/>
            <person name="Wolf Y.I."/>
            <person name="Tatusov R.L."/>
            <person name="Sabathe F."/>
            <person name="Doucette-Stamm L."/>
            <person name="Soucaille P."/>
            <person name="Daly M.J."/>
            <person name="Bennett G.N."/>
            <person name="Koonin E.V."/>
            <person name="Smith D.R."/>
        </authorList>
    </citation>
    <scope>NUCLEOTIDE SEQUENCE [LARGE SCALE GENOMIC DNA]</scope>
    <source>
        <strain evidence="13">ATCC 824 / DSM 792 / JCM 1419 / LMG 5710 / VKM B-1787</strain>
    </source>
</reference>
<evidence type="ECO:0000256" key="6">
    <source>
        <dbReference type="ARBA" id="ARBA00023136"/>
    </source>
</evidence>